<proteinExistence type="predicted"/>
<dbReference type="EMBL" id="CM042880">
    <property type="protein sequence ID" value="KAI4388118.1"/>
    <property type="molecule type" value="Genomic_DNA"/>
</dbReference>
<reference evidence="2" key="1">
    <citation type="journal article" date="2023" name="Front. Plant Sci.">
        <title>Chromosomal-level genome assembly of Melastoma candidum provides insights into trichome evolution.</title>
        <authorList>
            <person name="Zhong Y."/>
            <person name="Wu W."/>
            <person name="Sun C."/>
            <person name="Zou P."/>
            <person name="Liu Y."/>
            <person name="Dai S."/>
            <person name="Zhou R."/>
        </authorList>
    </citation>
    <scope>NUCLEOTIDE SEQUENCE [LARGE SCALE GENOMIC DNA]</scope>
</reference>
<name>A0ACB9SBT1_9MYRT</name>
<keyword evidence="2" id="KW-1185">Reference proteome</keyword>
<dbReference type="Proteomes" id="UP001057402">
    <property type="component" value="Chromosome 1"/>
</dbReference>
<gene>
    <name evidence="1" type="ORF">MLD38_000479</name>
</gene>
<accession>A0ACB9SBT1</accession>
<organism evidence="1 2">
    <name type="scientific">Melastoma candidum</name>
    <dbReference type="NCBI Taxonomy" id="119954"/>
    <lineage>
        <taxon>Eukaryota</taxon>
        <taxon>Viridiplantae</taxon>
        <taxon>Streptophyta</taxon>
        <taxon>Embryophyta</taxon>
        <taxon>Tracheophyta</taxon>
        <taxon>Spermatophyta</taxon>
        <taxon>Magnoliopsida</taxon>
        <taxon>eudicotyledons</taxon>
        <taxon>Gunneridae</taxon>
        <taxon>Pentapetalae</taxon>
        <taxon>rosids</taxon>
        <taxon>malvids</taxon>
        <taxon>Myrtales</taxon>
        <taxon>Melastomataceae</taxon>
        <taxon>Melastomatoideae</taxon>
        <taxon>Melastomateae</taxon>
        <taxon>Melastoma</taxon>
    </lineage>
</organism>
<evidence type="ECO:0000313" key="1">
    <source>
        <dbReference type="EMBL" id="KAI4388118.1"/>
    </source>
</evidence>
<evidence type="ECO:0000313" key="2">
    <source>
        <dbReference type="Proteomes" id="UP001057402"/>
    </source>
</evidence>
<comment type="caution">
    <text evidence="1">The sequence shown here is derived from an EMBL/GenBank/DDBJ whole genome shotgun (WGS) entry which is preliminary data.</text>
</comment>
<sequence>MAKLAATAASSSSAVSTLDPPRNPQLFHFTLPTPKHVVHHDNGLDIVGHAHHQPLYLLSQRDIPPSPSHPPPSLPSGKTGGATPGRLRTRRRRVRGEIVEVEGGHIVRSTGRKDRHSKVCTAKGPRDCRVRLSTPTAIQFYDVQDRLGYDRPSQVVDWLIKKAKPAIDKLAKIPSWKPPAPAVASPAVVTDTPTTGEAETIIDFRQTTVLDRGGGGNDLGNLFGQCQRMDRDEIDKQNKGPSASSSFFHSSLDSGSIVVDTVKSIPMGVSSDQLLGAAASSSLQFLGCSPDLITRTSGHSQDLSLSLQSFHEQPVLLLPHQPETHEQSHHQPVFFTGTPPPHHHHQLSLDGSSSSSPAISMLSDHKRVLRWNSPTDEVGISTASSSGGFVFDSFVAAPMPSQQGQFREKGGPLQSSNAASVHAWIDPTMGISTNDDDHHQATPGIGFTMGNYPRY</sequence>
<protein>
    <submittedName>
        <fullName evidence="1">Uncharacterized protein</fullName>
    </submittedName>
</protein>